<feature type="compositionally biased region" description="Basic and acidic residues" evidence="1">
    <location>
        <begin position="32"/>
        <end position="45"/>
    </location>
</feature>
<accession>A0AA88IVJ4</accession>
<evidence type="ECO:0000313" key="2">
    <source>
        <dbReference type="EMBL" id="KAK2810138.1"/>
    </source>
</evidence>
<dbReference type="Proteomes" id="UP001187415">
    <property type="component" value="Unassembled WGS sequence"/>
</dbReference>
<dbReference type="AlphaFoldDB" id="A0AA88IVJ4"/>
<gene>
    <name evidence="2" type="ORF">Q5P01_000427</name>
</gene>
<reference evidence="2" key="1">
    <citation type="submission" date="2023-07" db="EMBL/GenBank/DDBJ databases">
        <title>Chromosome-level Genome Assembly of Striped Snakehead (Channa striata).</title>
        <authorList>
            <person name="Liu H."/>
        </authorList>
    </citation>
    <scope>NUCLEOTIDE SEQUENCE</scope>
    <source>
        <strain evidence="2">Gz</strain>
        <tissue evidence="2">Muscle</tissue>
    </source>
</reference>
<keyword evidence="3" id="KW-1185">Reference proteome</keyword>
<sequence length="280" mass="31033">MRIAANRLNAITRSKTRSRQPFNPWVDEDQSDREARSVARERREISTTARFTHAAEKKTPTSRSTGGARSTPSHGGFRVNHSGCRAHRQSPVEGHDEVHQLERDRYPVGSPAERRSQPTLSGTKPLAYDAQVIPVRTSQEPDQTPVRLRRWAARQPSGHAHALARIDTGAGWGFRRRPTTPAEDSIPHRRSRIYKVLVQHCAREGPTILGAAGRPRPSAAMNVSTLSMACLLSSPHTLSERGTGILSAPAILTEDKPPSSTLHFKTACRGRSSEPWSCWR</sequence>
<evidence type="ECO:0000256" key="1">
    <source>
        <dbReference type="SAM" id="MobiDB-lite"/>
    </source>
</evidence>
<dbReference type="EMBL" id="JAUPFM010000251">
    <property type="protein sequence ID" value="KAK2810138.1"/>
    <property type="molecule type" value="Genomic_DNA"/>
</dbReference>
<evidence type="ECO:0000313" key="3">
    <source>
        <dbReference type="Proteomes" id="UP001187415"/>
    </source>
</evidence>
<feature type="region of interest" description="Disordered" evidence="1">
    <location>
        <begin position="105"/>
        <end position="124"/>
    </location>
</feature>
<proteinExistence type="predicted"/>
<feature type="compositionally biased region" description="Polar residues" evidence="1">
    <location>
        <begin position="61"/>
        <end position="73"/>
    </location>
</feature>
<feature type="region of interest" description="Disordered" evidence="1">
    <location>
        <begin position="1"/>
        <end position="100"/>
    </location>
</feature>
<name>A0AA88IVJ4_CHASR</name>
<comment type="caution">
    <text evidence="2">The sequence shown here is derived from an EMBL/GenBank/DDBJ whole genome shotgun (WGS) entry which is preliminary data.</text>
</comment>
<feature type="compositionally biased region" description="Basic and acidic residues" evidence="1">
    <location>
        <begin position="105"/>
        <end position="116"/>
    </location>
</feature>
<protein>
    <submittedName>
        <fullName evidence="2">Uncharacterized protein</fullName>
    </submittedName>
</protein>
<organism evidence="2 3">
    <name type="scientific">Channa striata</name>
    <name type="common">Snakehead murrel</name>
    <name type="synonym">Ophicephalus striatus</name>
    <dbReference type="NCBI Taxonomy" id="64152"/>
    <lineage>
        <taxon>Eukaryota</taxon>
        <taxon>Metazoa</taxon>
        <taxon>Chordata</taxon>
        <taxon>Craniata</taxon>
        <taxon>Vertebrata</taxon>
        <taxon>Euteleostomi</taxon>
        <taxon>Actinopterygii</taxon>
        <taxon>Neopterygii</taxon>
        <taxon>Teleostei</taxon>
        <taxon>Neoteleostei</taxon>
        <taxon>Acanthomorphata</taxon>
        <taxon>Anabantaria</taxon>
        <taxon>Anabantiformes</taxon>
        <taxon>Channoidei</taxon>
        <taxon>Channidae</taxon>
        <taxon>Channa</taxon>
    </lineage>
</organism>